<dbReference type="InterPro" id="IPR002641">
    <property type="entry name" value="PNPLA_dom"/>
</dbReference>
<keyword evidence="1" id="KW-0443">Lipid metabolism</keyword>
<dbReference type="Pfam" id="PF01734">
    <property type="entry name" value="Patatin"/>
    <property type="match status" value="1"/>
</dbReference>
<keyword evidence="5" id="KW-1185">Reference proteome</keyword>
<evidence type="ECO:0000313" key="5">
    <source>
        <dbReference type="Proteomes" id="UP000244450"/>
    </source>
</evidence>
<dbReference type="RefSeq" id="WP_108684974.1">
    <property type="nucleotide sequence ID" value="NZ_QCYK01000001.1"/>
</dbReference>
<reference evidence="4 5" key="1">
    <citation type="submission" date="2018-04" db="EMBL/GenBank/DDBJ databases">
        <title>Chitinophaga fuyangensis sp. nov., isolated from soil in a chemical factory.</title>
        <authorList>
            <person name="Chen K."/>
        </authorList>
    </citation>
    <scope>NUCLEOTIDE SEQUENCE [LARGE SCALE GENOMIC DNA]</scope>
    <source>
        <strain evidence="4 5">LY-1</strain>
    </source>
</reference>
<dbReference type="InterPro" id="IPR016035">
    <property type="entry name" value="Acyl_Trfase/lysoPLipase"/>
</dbReference>
<feature type="domain" description="PNPLA" evidence="3">
    <location>
        <begin position="377"/>
        <end position="616"/>
    </location>
</feature>
<organism evidence="4 5">
    <name type="scientific">Chitinophaga parva</name>
    <dbReference type="NCBI Taxonomy" id="2169414"/>
    <lineage>
        <taxon>Bacteria</taxon>
        <taxon>Pseudomonadati</taxon>
        <taxon>Bacteroidota</taxon>
        <taxon>Chitinophagia</taxon>
        <taxon>Chitinophagales</taxon>
        <taxon>Chitinophagaceae</taxon>
        <taxon>Chitinophaga</taxon>
    </lineage>
</organism>
<feature type="transmembrane region" description="Helical" evidence="2">
    <location>
        <begin position="262"/>
        <end position="284"/>
    </location>
</feature>
<evidence type="ECO:0000256" key="2">
    <source>
        <dbReference type="SAM" id="Phobius"/>
    </source>
</evidence>
<keyword evidence="2" id="KW-1133">Transmembrane helix</keyword>
<sequence>MLGKLKIIALKTYYSFPVQLLLLHFRKYQVLLVFWAILFSTINGGFAKVFGGDALFLNPEYLGRVNFYSTAILGLASGIFTMSWHITTFILHTQRFKFLATTAQPFFRYCLNNSIIPLLFLINLLFRGWAYQQDYQLSGVTEILLLAEGYVCGYMLIIFFSFFYFFGADRNIGRRLTRKFGTPRKFVKLILKPTQEPDENALPVHSYLFTPWKVRRARKVDHYDKFYLDSILKQHHFAAIITVGAALVCLVILSFLMDYNVFRIPAGASVLIFFAFLIGISGAYAYLLQSWAIPLFLVMLLALNIMVQSNVVDNRNKAYGLEYKNKHHRPVYSPEALQHFFTEARRQADVDSGLAILERWKQKFPGGRKPLLVVMNFSGGGSRSALWSMNVLQRLDSVLGGRVMRHTVMMTGASGGMMGASYFRELYYEQQLGMPITLYDTTYTERISQDLLNPVFTSLAVNDFITPFRRFKIGDNYYARDRGYAFERQLNHNTHNVLNRTLGEYYLPESKGTIPMLVWNATINADGRRLMISPQNISYLCAPEYLYPTRMDKTAHLVRDIDGVDFGQYFARQHAMSLQVTSAIRMSATFPYVLPNVYLPSDPIVDVMDAGIRDNFGQQTTLRYLFTFRKWINENTAGVVYLQIRDTRKNDITRIKESQSLSDVMFAPLFTMQSHWSAMQDFNQDATLNYLEGYFPNKFHRIIFQYVPQQANKTAALSLHLNSREKMDIGDALDNPTNMTALRYVEQLFNNINPDK</sequence>
<feature type="transmembrane region" description="Helical" evidence="2">
    <location>
        <begin position="237"/>
        <end position="256"/>
    </location>
</feature>
<keyword evidence="2" id="KW-0472">Membrane</keyword>
<dbReference type="EMBL" id="QCYK01000001">
    <property type="protein sequence ID" value="PUZ28335.1"/>
    <property type="molecule type" value="Genomic_DNA"/>
</dbReference>
<dbReference type="SUPFAM" id="SSF52151">
    <property type="entry name" value="FabD/lysophospholipase-like"/>
    <property type="match status" value="1"/>
</dbReference>
<protein>
    <recommendedName>
        <fullName evidence="3">PNPLA domain-containing protein</fullName>
    </recommendedName>
</protein>
<name>A0A2T7BKY2_9BACT</name>
<evidence type="ECO:0000313" key="4">
    <source>
        <dbReference type="EMBL" id="PUZ28335.1"/>
    </source>
</evidence>
<gene>
    <name evidence="4" type="ORF">DCC81_02295</name>
</gene>
<feature type="transmembrane region" description="Helical" evidence="2">
    <location>
        <begin position="143"/>
        <end position="166"/>
    </location>
</feature>
<dbReference type="OrthoDB" id="1488930at2"/>
<dbReference type="GO" id="GO:0006629">
    <property type="term" value="P:lipid metabolic process"/>
    <property type="evidence" value="ECO:0007669"/>
    <property type="project" value="UniProtKB-KW"/>
</dbReference>
<keyword evidence="2" id="KW-0812">Transmembrane</keyword>
<feature type="transmembrane region" description="Helical" evidence="2">
    <location>
        <begin position="111"/>
        <end position="131"/>
    </location>
</feature>
<dbReference type="AlphaFoldDB" id="A0A2T7BKY2"/>
<feature type="transmembrane region" description="Helical" evidence="2">
    <location>
        <begin position="67"/>
        <end position="91"/>
    </location>
</feature>
<comment type="caution">
    <text evidence="4">The sequence shown here is derived from an EMBL/GenBank/DDBJ whole genome shotgun (WGS) entry which is preliminary data.</text>
</comment>
<feature type="transmembrane region" description="Helical" evidence="2">
    <location>
        <begin position="291"/>
        <end position="307"/>
    </location>
</feature>
<dbReference type="Proteomes" id="UP000244450">
    <property type="component" value="Unassembled WGS sequence"/>
</dbReference>
<accession>A0A2T7BKY2</accession>
<evidence type="ECO:0000256" key="1">
    <source>
        <dbReference type="ARBA" id="ARBA00023098"/>
    </source>
</evidence>
<evidence type="ECO:0000259" key="3">
    <source>
        <dbReference type="Pfam" id="PF01734"/>
    </source>
</evidence>
<feature type="transmembrane region" description="Helical" evidence="2">
    <location>
        <begin position="28"/>
        <end position="47"/>
    </location>
</feature>
<proteinExistence type="predicted"/>